<dbReference type="PANTHER" id="PTHR15704:SF7">
    <property type="entry name" value="SUPERKILLER COMPLEX PROTEIN 3"/>
    <property type="match status" value="1"/>
</dbReference>
<dbReference type="GO" id="GO:0055087">
    <property type="term" value="C:Ski complex"/>
    <property type="evidence" value="ECO:0007669"/>
    <property type="project" value="InterPro"/>
</dbReference>
<dbReference type="Pfam" id="PF13432">
    <property type="entry name" value="TPR_16"/>
    <property type="match status" value="1"/>
</dbReference>
<accession>A0A4P9ZI82</accession>
<dbReference type="SMART" id="SM00028">
    <property type="entry name" value="TPR"/>
    <property type="match status" value="9"/>
</dbReference>
<dbReference type="OrthoDB" id="421075at2759"/>
<feature type="repeat" description="TPR" evidence="3">
    <location>
        <begin position="979"/>
        <end position="1012"/>
    </location>
</feature>
<evidence type="ECO:0000256" key="2">
    <source>
        <dbReference type="ARBA" id="ARBA00022803"/>
    </source>
</evidence>
<keyword evidence="2 3" id="KW-0802">TPR repeat</keyword>
<dbReference type="Pfam" id="PF14559">
    <property type="entry name" value="TPR_19"/>
    <property type="match status" value="1"/>
</dbReference>
<organism evidence="4 5">
    <name type="scientific">Metschnikowia bicuspidata</name>
    <dbReference type="NCBI Taxonomy" id="27322"/>
    <lineage>
        <taxon>Eukaryota</taxon>
        <taxon>Fungi</taxon>
        <taxon>Dikarya</taxon>
        <taxon>Ascomycota</taxon>
        <taxon>Saccharomycotina</taxon>
        <taxon>Pichiomycetes</taxon>
        <taxon>Metschnikowiaceae</taxon>
        <taxon>Metschnikowia</taxon>
    </lineage>
</organism>
<dbReference type="EMBL" id="ML004438">
    <property type="protein sequence ID" value="RKP31730.1"/>
    <property type="molecule type" value="Genomic_DNA"/>
</dbReference>
<sequence length="1406" mass="154563">MSLKEQLKAAKEAIKALDGATALECADAVLASDPRNYFAHLFRARALQLLGHQQEAEKSFQTAVDLDPDNTLGWKAYVQLLQTGSSHQLYFRVLGECVKRLAEQNQSTAHVPEKVYAYLHRHNFKSDSELNEVFLRAILPGTPLGTHLEVCWGSTAENIRRLLVLVKSAEDARVLAVILKEKLKLPRDLTLAMRQLLDSVEWGIRQHSDVSRLYELYINHCDDDVQRRSHEVEYLRYKYALLRVLPEKKALAADVANMAADLVLLDCADVFPWKLHMDLLDVASVGDLDALLVRRFLTRFGNEPLAFVMRLFLMSEVSPFDRAEFRELNLAESTFGPADAIPGNPILGDPTPAATLQPDTEPAPQYLQAEIIELMHQFMQGSAQSLLAHRLVAHVYNFYGEYAASLKVCADGIRRCASVCSTYGIDLSHAHEDLTCQLALVYTYYEAPKNFGRALQIFDKILASNPRHEHALIGRGLILIEKGEYAAAEQLLAQVLQQSPDNGQALDDLGWCLVLQGRHVEGRTLLQRALAGVGGASLRAFDTRARITWRLATRLTPPDASQTSLTIRAAYDLLVQSLRVNKHHAPSYTLLGIILQNHYGDPARAQKCFYKAFELDVGEIAAAKYLVTALCAQGDWDVSEILCQRVVDSGKSRKALFSQLNSDLDRGWPYRVLGCSALNKQDDAKAIEWFQTALRMQAMDLQCWTGLGEAYFHCGRIDAAIKVFLHCVDLDPESWVAHYMLGQAVCTVGDYPSGLDLLAKARVMNPAADCVVAAEYEQCIMYCAQLLQGGFVGRALEYNRRAVDAIAKAASRNARSYALWTRLADCVRLLCQVQRNTEDAPYDAILGILAHADGIEDDVASLNAARDLQKARLHARCAVMLGVLASRAALSQTSRRDNKAVHVSAQFNAAVAYLAAFRAGGAQAASFRAQAVLLLKHALRAEPHNAQCWLALGNAYVTLNPALLQHCFIKGAALDAKDASHWTNLAAMYLRCGDASLAQEAFERAASTSPELPASWIGKALAAHVLGDSNTETRLTTHAQVLAKGSDPLVQLCYAVVVVQNRVGRSCNACDVAASQEVSVANAAMRRFLDVRPNDVVGLQLAAVLSERCYTHELSLKVCKRLCRVLEDAYEDGLQNTWDTLDMPQHASITAAVVALALAKAQLARVLLGCEQYEDAVENAQLAIDLLADELSSADTAKALLSARIVIGLAFFFNGQYSDALSEFQNILDEHSLSHRAVTLIAQVLYAIDSPGSKQAAVDHLFAFIEAHGSSLLVVMALGVISLAEGYTGYFDAIKDELEGLPLAELFVDTRDAVPRLLEELNGAMGLGNKCVWQKFALLFPGDFRVWRRLDGKMAVSAALLNGAKASAPELSAAYVQRGTRRDVQRALLVYADNRDARRIVCGKTL</sequence>
<dbReference type="PANTHER" id="PTHR15704">
    <property type="entry name" value="SUPERKILLER 3 PROTEIN-RELATED"/>
    <property type="match status" value="1"/>
</dbReference>
<dbReference type="Pfam" id="PF13181">
    <property type="entry name" value="TPR_8"/>
    <property type="match status" value="1"/>
</dbReference>
<dbReference type="InterPro" id="IPR040962">
    <property type="entry name" value="TPR_22"/>
</dbReference>
<gene>
    <name evidence="4" type="ORF">METBISCDRAFT_13609</name>
</gene>
<dbReference type="Pfam" id="PF18833">
    <property type="entry name" value="TPR_22"/>
    <property type="match status" value="1"/>
</dbReference>
<evidence type="ECO:0000313" key="5">
    <source>
        <dbReference type="Proteomes" id="UP000268321"/>
    </source>
</evidence>
<dbReference type="Proteomes" id="UP000268321">
    <property type="component" value="Unassembled WGS sequence"/>
</dbReference>
<keyword evidence="5" id="KW-1185">Reference proteome</keyword>
<dbReference type="PROSITE" id="PS50005">
    <property type="entry name" value="TPR"/>
    <property type="match status" value="4"/>
</dbReference>
<dbReference type="InterPro" id="IPR039226">
    <property type="entry name" value="Ski3/TTC37"/>
</dbReference>
<feature type="repeat" description="TPR" evidence="3">
    <location>
        <begin position="469"/>
        <end position="502"/>
    </location>
</feature>
<keyword evidence="1" id="KW-0677">Repeat</keyword>
<name>A0A4P9ZI82_9ASCO</name>
<dbReference type="InterPro" id="IPR019734">
    <property type="entry name" value="TPR_rpt"/>
</dbReference>
<reference evidence="5" key="1">
    <citation type="journal article" date="2018" name="Nat. Microbiol.">
        <title>Leveraging single-cell genomics to expand the fungal tree of life.</title>
        <authorList>
            <person name="Ahrendt S.R."/>
            <person name="Quandt C.A."/>
            <person name="Ciobanu D."/>
            <person name="Clum A."/>
            <person name="Salamov A."/>
            <person name="Andreopoulos B."/>
            <person name="Cheng J.F."/>
            <person name="Woyke T."/>
            <person name="Pelin A."/>
            <person name="Henrissat B."/>
            <person name="Reynolds N.K."/>
            <person name="Benny G.L."/>
            <person name="Smith M.E."/>
            <person name="James T.Y."/>
            <person name="Grigoriev I.V."/>
        </authorList>
    </citation>
    <scope>NUCLEOTIDE SEQUENCE [LARGE SCALE GENOMIC DNA]</scope>
    <source>
        <strain evidence="5">Baker2002</strain>
    </source>
</reference>
<dbReference type="InterPro" id="IPR011990">
    <property type="entry name" value="TPR-like_helical_dom_sf"/>
</dbReference>
<dbReference type="Gene3D" id="1.25.40.10">
    <property type="entry name" value="Tetratricopeptide repeat domain"/>
    <property type="match status" value="6"/>
</dbReference>
<dbReference type="SUPFAM" id="SSF48452">
    <property type="entry name" value="TPR-like"/>
    <property type="match status" value="4"/>
</dbReference>
<protein>
    <submittedName>
        <fullName evidence="4">TPR-like protein</fullName>
    </submittedName>
</protein>
<evidence type="ECO:0000256" key="1">
    <source>
        <dbReference type="ARBA" id="ARBA00022737"/>
    </source>
</evidence>
<proteinExistence type="predicted"/>
<evidence type="ECO:0000313" key="4">
    <source>
        <dbReference type="EMBL" id="RKP31730.1"/>
    </source>
</evidence>
<feature type="repeat" description="TPR" evidence="3">
    <location>
        <begin position="37"/>
        <end position="70"/>
    </location>
</feature>
<evidence type="ECO:0000256" key="3">
    <source>
        <dbReference type="PROSITE-ProRule" id="PRU00339"/>
    </source>
</evidence>
<dbReference type="GO" id="GO:0006401">
    <property type="term" value="P:RNA catabolic process"/>
    <property type="evidence" value="ECO:0007669"/>
    <property type="project" value="InterPro"/>
</dbReference>
<feature type="repeat" description="TPR" evidence="3">
    <location>
        <begin position="701"/>
        <end position="734"/>
    </location>
</feature>